<protein>
    <recommendedName>
        <fullName evidence="1">UspA domain-containing protein</fullName>
    </recommendedName>
</protein>
<dbReference type="InterPro" id="IPR006016">
    <property type="entry name" value="UspA"/>
</dbReference>
<sequence length="280" mass="29933">MQTKVLIPVDDSPHSRIAVDLAFCYGCITPSAEVHLCAVLHPTTAAYPVTPMVPMASSAAIASVQHNVAQQQAVEKEKAQETLQLAKELLMLDYKVPENSVHTHLLPATGGASGVSDSIVVFANERSMDLVVVGSRGMGAIKRSMMSMIGLGSVSDAVMRNCHSPILLVRNQADKMPHPVGAQAIPKKLCVAYDESPQAQKALRWALDNMLAPHDELHIATVAIPMPYPVLDEPATAAAMEANLVQNEIDCAKQYASRILEDAMQAAVLQGVPQSQIKAS</sequence>
<dbReference type="CDD" id="cd23659">
    <property type="entry name" value="USP_At3g01520-like"/>
    <property type="match status" value="1"/>
</dbReference>
<feature type="domain" description="UspA" evidence="1">
    <location>
        <begin position="187"/>
        <end position="261"/>
    </location>
</feature>
<organism evidence="2 3">
    <name type="scientific">Dunaliella salina</name>
    <name type="common">Green alga</name>
    <name type="synonym">Protococcus salinus</name>
    <dbReference type="NCBI Taxonomy" id="3046"/>
    <lineage>
        <taxon>Eukaryota</taxon>
        <taxon>Viridiplantae</taxon>
        <taxon>Chlorophyta</taxon>
        <taxon>core chlorophytes</taxon>
        <taxon>Chlorophyceae</taxon>
        <taxon>CS clade</taxon>
        <taxon>Chlamydomonadales</taxon>
        <taxon>Dunaliellaceae</taxon>
        <taxon>Dunaliella</taxon>
    </lineage>
</organism>
<dbReference type="EMBL" id="MU069709">
    <property type="protein sequence ID" value="KAF5835360.1"/>
    <property type="molecule type" value="Genomic_DNA"/>
</dbReference>
<dbReference type="PANTHER" id="PTHR31964:SF113">
    <property type="entry name" value="USPA DOMAIN-CONTAINING PROTEIN"/>
    <property type="match status" value="1"/>
</dbReference>
<name>A0ABQ7GL68_DUNSA</name>
<gene>
    <name evidence="2" type="ORF">DUNSADRAFT_7526</name>
</gene>
<keyword evidence="3" id="KW-1185">Reference proteome</keyword>
<evidence type="ECO:0000259" key="1">
    <source>
        <dbReference type="Pfam" id="PF00582"/>
    </source>
</evidence>
<dbReference type="Gene3D" id="3.40.50.620">
    <property type="entry name" value="HUPs"/>
    <property type="match status" value="2"/>
</dbReference>
<evidence type="ECO:0000313" key="2">
    <source>
        <dbReference type="EMBL" id="KAF5835360.1"/>
    </source>
</evidence>
<comment type="caution">
    <text evidence="2">The sequence shown here is derived from an EMBL/GenBank/DDBJ whole genome shotgun (WGS) entry which is preliminary data.</text>
</comment>
<reference evidence="2" key="1">
    <citation type="submission" date="2017-08" db="EMBL/GenBank/DDBJ databases">
        <authorList>
            <person name="Polle J.E."/>
            <person name="Barry K."/>
            <person name="Cushman J."/>
            <person name="Schmutz J."/>
            <person name="Tran D."/>
            <person name="Hathwaick L.T."/>
            <person name="Yim W.C."/>
            <person name="Jenkins J."/>
            <person name="Mckie-Krisberg Z.M."/>
            <person name="Prochnik S."/>
            <person name="Lindquist E."/>
            <person name="Dockter R.B."/>
            <person name="Adam C."/>
            <person name="Molina H."/>
            <person name="Bunkerborg J."/>
            <person name="Jin E."/>
            <person name="Buchheim M."/>
            <person name="Magnuson J."/>
        </authorList>
    </citation>
    <scope>NUCLEOTIDE SEQUENCE</scope>
    <source>
        <strain evidence="2">CCAP 19/18</strain>
    </source>
</reference>
<accession>A0ABQ7GL68</accession>
<feature type="domain" description="UspA" evidence="1">
    <location>
        <begin position="3"/>
        <end position="170"/>
    </location>
</feature>
<dbReference type="InterPro" id="IPR014729">
    <property type="entry name" value="Rossmann-like_a/b/a_fold"/>
</dbReference>
<evidence type="ECO:0000313" key="3">
    <source>
        <dbReference type="Proteomes" id="UP000815325"/>
    </source>
</evidence>
<dbReference type="PANTHER" id="PTHR31964">
    <property type="entry name" value="ADENINE NUCLEOTIDE ALPHA HYDROLASES-LIKE SUPERFAMILY PROTEIN"/>
    <property type="match status" value="1"/>
</dbReference>
<dbReference type="Proteomes" id="UP000815325">
    <property type="component" value="Unassembled WGS sequence"/>
</dbReference>
<dbReference type="InterPro" id="IPR006015">
    <property type="entry name" value="Universal_stress_UspA"/>
</dbReference>
<proteinExistence type="predicted"/>
<dbReference type="PRINTS" id="PR01438">
    <property type="entry name" value="UNVRSLSTRESS"/>
</dbReference>
<dbReference type="SUPFAM" id="SSF52402">
    <property type="entry name" value="Adenine nucleotide alpha hydrolases-like"/>
    <property type="match status" value="2"/>
</dbReference>
<dbReference type="Pfam" id="PF00582">
    <property type="entry name" value="Usp"/>
    <property type="match status" value="2"/>
</dbReference>